<reference evidence="2" key="1">
    <citation type="submission" date="2021-09" db="EMBL/GenBank/DDBJ databases">
        <authorList>
            <consortium name="AG Swart"/>
            <person name="Singh M."/>
            <person name="Singh A."/>
            <person name="Seah K."/>
            <person name="Emmerich C."/>
        </authorList>
    </citation>
    <scope>NUCLEOTIDE SEQUENCE</scope>
    <source>
        <strain evidence="2">ATCC30299</strain>
    </source>
</reference>
<proteinExistence type="predicted"/>
<organism evidence="2 3">
    <name type="scientific">Blepharisma stoltei</name>
    <dbReference type="NCBI Taxonomy" id="1481888"/>
    <lineage>
        <taxon>Eukaryota</taxon>
        <taxon>Sar</taxon>
        <taxon>Alveolata</taxon>
        <taxon>Ciliophora</taxon>
        <taxon>Postciliodesmatophora</taxon>
        <taxon>Heterotrichea</taxon>
        <taxon>Heterotrichida</taxon>
        <taxon>Blepharismidae</taxon>
        <taxon>Blepharisma</taxon>
    </lineage>
</organism>
<dbReference type="AlphaFoldDB" id="A0AAU9IJK4"/>
<sequence length="248" mass="28137">MGSLFSRGSGECKLFGDFGWFIQGILGFLSFSSLIIKKYTEKPCRSWKIWFMDTSKQGLSAGLLHMLNLAVAYMIEHNNPESNQCTWYFLNFAIDTLLGMAICYLLLNLIEGLFSKSETFSFTSGFYGTPPRWGLWAYQVWLWLGITIITKGVLIGTVLLFHEALEFIGDLLLSPISDYPNLELMMVMIVIPFILNSLMFWITDSFLKNTKNQIAEVKKSSAISMELLENDDTSTRDELSVDDGYGIN</sequence>
<protein>
    <recommendedName>
        <fullName evidence="4">Store-operated calcium entry regulator STIMATE</fullName>
    </recommendedName>
</protein>
<dbReference type="EMBL" id="CAJZBQ010000011">
    <property type="protein sequence ID" value="CAG9313966.1"/>
    <property type="molecule type" value="Genomic_DNA"/>
</dbReference>
<gene>
    <name evidence="2" type="ORF">BSTOLATCC_MIC9767</name>
</gene>
<feature type="transmembrane region" description="Helical" evidence="1">
    <location>
        <begin position="87"/>
        <end position="107"/>
    </location>
</feature>
<keyword evidence="1" id="KW-1133">Transmembrane helix</keyword>
<evidence type="ECO:0000313" key="2">
    <source>
        <dbReference type="EMBL" id="CAG9313966.1"/>
    </source>
</evidence>
<feature type="transmembrane region" description="Helical" evidence="1">
    <location>
        <begin position="182"/>
        <end position="202"/>
    </location>
</feature>
<dbReference type="GO" id="GO:0016020">
    <property type="term" value="C:membrane"/>
    <property type="evidence" value="ECO:0007669"/>
    <property type="project" value="TreeGrafter"/>
</dbReference>
<keyword evidence="3" id="KW-1185">Reference proteome</keyword>
<dbReference type="InterPro" id="IPR022127">
    <property type="entry name" value="STIMATE/YPL162C"/>
</dbReference>
<feature type="transmembrane region" description="Helical" evidence="1">
    <location>
        <begin position="20"/>
        <end position="36"/>
    </location>
</feature>
<accession>A0AAU9IJK4</accession>
<comment type="caution">
    <text evidence="2">The sequence shown here is derived from an EMBL/GenBank/DDBJ whole genome shotgun (WGS) entry which is preliminary data.</text>
</comment>
<evidence type="ECO:0000313" key="3">
    <source>
        <dbReference type="Proteomes" id="UP001162131"/>
    </source>
</evidence>
<dbReference type="Pfam" id="PF12400">
    <property type="entry name" value="STIMATE"/>
    <property type="match status" value="1"/>
</dbReference>
<evidence type="ECO:0008006" key="4">
    <source>
        <dbReference type="Google" id="ProtNLM"/>
    </source>
</evidence>
<dbReference type="PANTHER" id="PTHR31735">
    <property type="entry name" value="VACUOLAR MEMBRANE PROTEIN YPL162C"/>
    <property type="match status" value="1"/>
</dbReference>
<feature type="transmembrane region" description="Helical" evidence="1">
    <location>
        <begin position="140"/>
        <end position="162"/>
    </location>
</feature>
<keyword evidence="1" id="KW-0472">Membrane</keyword>
<evidence type="ECO:0000256" key="1">
    <source>
        <dbReference type="SAM" id="Phobius"/>
    </source>
</evidence>
<feature type="transmembrane region" description="Helical" evidence="1">
    <location>
        <begin position="57"/>
        <end position="75"/>
    </location>
</feature>
<dbReference type="PANTHER" id="PTHR31735:SF1">
    <property type="entry name" value="VACUOLAR MEMBRANE PROTEIN YPL162C"/>
    <property type="match status" value="1"/>
</dbReference>
<name>A0AAU9IJK4_9CILI</name>
<keyword evidence="1" id="KW-0812">Transmembrane</keyword>
<dbReference type="Proteomes" id="UP001162131">
    <property type="component" value="Unassembled WGS sequence"/>
</dbReference>